<dbReference type="SMART" id="SM00862">
    <property type="entry name" value="Trans_reg_C"/>
    <property type="match status" value="1"/>
</dbReference>
<dbReference type="Pfam" id="PF13424">
    <property type="entry name" value="TPR_12"/>
    <property type="match status" value="3"/>
</dbReference>
<evidence type="ECO:0000256" key="1">
    <source>
        <dbReference type="ARBA" id="ARBA00005820"/>
    </source>
</evidence>
<feature type="DNA-binding region" description="OmpR/PhoB-type" evidence="4">
    <location>
        <begin position="1"/>
        <end position="98"/>
    </location>
</feature>
<evidence type="ECO:0000256" key="2">
    <source>
        <dbReference type="ARBA" id="ARBA00023125"/>
    </source>
</evidence>
<proteinExistence type="inferred from homology"/>
<dbReference type="InterPro" id="IPR036388">
    <property type="entry name" value="WH-like_DNA-bd_sf"/>
</dbReference>
<dbReference type="InterPro" id="IPR003593">
    <property type="entry name" value="AAA+_ATPase"/>
</dbReference>
<dbReference type="SMART" id="SM01043">
    <property type="entry name" value="BTAD"/>
    <property type="match status" value="1"/>
</dbReference>
<dbReference type="InterPro" id="IPR019734">
    <property type="entry name" value="TPR_rpt"/>
</dbReference>
<dbReference type="PROSITE" id="PS50005">
    <property type="entry name" value="TPR"/>
    <property type="match status" value="1"/>
</dbReference>
<dbReference type="InterPro" id="IPR027417">
    <property type="entry name" value="P-loop_NTPase"/>
</dbReference>
<dbReference type="PANTHER" id="PTHR47691">
    <property type="entry name" value="REGULATOR-RELATED"/>
    <property type="match status" value="1"/>
</dbReference>
<keyword evidence="3" id="KW-0802">TPR repeat</keyword>
<dbReference type="Pfam" id="PF03704">
    <property type="entry name" value="BTAD"/>
    <property type="match status" value="1"/>
</dbReference>
<evidence type="ECO:0000313" key="6">
    <source>
        <dbReference type="EMBL" id="NRN64487.1"/>
    </source>
</evidence>
<evidence type="ECO:0000313" key="7">
    <source>
        <dbReference type="Proteomes" id="UP000763557"/>
    </source>
</evidence>
<dbReference type="SUPFAM" id="SSF52540">
    <property type="entry name" value="P-loop containing nucleoside triphosphate hydrolases"/>
    <property type="match status" value="1"/>
</dbReference>
<organism evidence="6 7">
    <name type="scientific">Kibdelosporangium persicum</name>
    <dbReference type="NCBI Taxonomy" id="2698649"/>
    <lineage>
        <taxon>Bacteria</taxon>
        <taxon>Bacillati</taxon>
        <taxon>Actinomycetota</taxon>
        <taxon>Actinomycetes</taxon>
        <taxon>Pseudonocardiales</taxon>
        <taxon>Pseudonocardiaceae</taxon>
        <taxon>Kibdelosporangium</taxon>
    </lineage>
</organism>
<comment type="similarity">
    <text evidence="1">Belongs to the AfsR/DnrI/RedD regulatory family.</text>
</comment>
<evidence type="ECO:0000259" key="5">
    <source>
        <dbReference type="PROSITE" id="PS51755"/>
    </source>
</evidence>
<dbReference type="PRINTS" id="PR00364">
    <property type="entry name" value="DISEASERSIST"/>
</dbReference>
<dbReference type="PANTHER" id="PTHR47691:SF3">
    <property type="entry name" value="HTH-TYPE TRANSCRIPTIONAL REGULATOR RV0890C-RELATED"/>
    <property type="match status" value="1"/>
</dbReference>
<dbReference type="SUPFAM" id="SSF48452">
    <property type="entry name" value="TPR-like"/>
    <property type="match status" value="3"/>
</dbReference>
<dbReference type="Gene3D" id="1.10.10.10">
    <property type="entry name" value="Winged helix-like DNA-binding domain superfamily/Winged helix DNA-binding domain"/>
    <property type="match status" value="1"/>
</dbReference>
<keyword evidence="7" id="KW-1185">Reference proteome</keyword>
<dbReference type="Gene3D" id="1.25.40.10">
    <property type="entry name" value="Tetratricopeptide repeat domain"/>
    <property type="match status" value="3"/>
</dbReference>
<dbReference type="EMBL" id="JAAATY010000003">
    <property type="protein sequence ID" value="NRN64487.1"/>
    <property type="molecule type" value="Genomic_DNA"/>
</dbReference>
<dbReference type="InterPro" id="IPR011990">
    <property type="entry name" value="TPR-like_helical_dom_sf"/>
</dbReference>
<comment type="caution">
    <text evidence="6">The sequence shown here is derived from an EMBL/GenBank/DDBJ whole genome shotgun (WGS) entry which is preliminary data.</text>
</comment>
<dbReference type="InterPro" id="IPR002182">
    <property type="entry name" value="NB-ARC"/>
</dbReference>
<reference evidence="6 7" key="1">
    <citation type="submission" date="2020-01" db="EMBL/GenBank/DDBJ databases">
        <title>Kibdelosporangium persica a novel Actinomycetes from a hot desert in Iran.</title>
        <authorList>
            <person name="Safaei N."/>
            <person name="Zaburannyi N."/>
            <person name="Mueller R."/>
            <person name="Wink J."/>
        </authorList>
    </citation>
    <scope>NUCLEOTIDE SEQUENCE [LARGE SCALE GENOMIC DNA]</scope>
    <source>
        <strain evidence="6 7">4NS15</strain>
    </source>
</reference>
<evidence type="ECO:0000256" key="4">
    <source>
        <dbReference type="PROSITE-ProRule" id="PRU01091"/>
    </source>
</evidence>
<dbReference type="Pfam" id="PF00931">
    <property type="entry name" value="NB-ARC"/>
    <property type="match status" value="1"/>
</dbReference>
<keyword evidence="2 4" id="KW-0238">DNA-binding</keyword>
<feature type="repeat" description="TPR" evidence="3">
    <location>
        <begin position="918"/>
        <end position="951"/>
    </location>
</feature>
<dbReference type="InterPro" id="IPR016032">
    <property type="entry name" value="Sig_transdc_resp-reg_C-effctor"/>
</dbReference>
<dbReference type="SUPFAM" id="SSF46894">
    <property type="entry name" value="C-terminal effector domain of the bipartite response regulators"/>
    <property type="match status" value="1"/>
</dbReference>
<dbReference type="RefSeq" id="WP_173126493.1">
    <property type="nucleotide sequence ID" value="NZ_CBCSGW010000038.1"/>
</dbReference>
<feature type="domain" description="OmpR/PhoB-type" evidence="5">
    <location>
        <begin position="1"/>
        <end position="98"/>
    </location>
</feature>
<dbReference type="SMART" id="SM00028">
    <property type="entry name" value="TPR"/>
    <property type="match status" value="7"/>
</dbReference>
<gene>
    <name evidence="6" type="ORF">GC106_16930</name>
</gene>
<name>A0ABX2F0L0_9PSEU</name>
<dbReference type="Gene3D" id="3.40.50.300">
    <property type="entry name" value="P-loop containing nucleotide triphosphate hydrolases"/>
    <property type="match status" value="1"/>
</dbReference>
<dbReference type="Pfam" id="PF00486">
    <property type="entry name" value="Trans_reg_C"/>
    <property type="match status" value="1"/>
</dbReference>
<evidence type="ECO:0000256" key="3">
    <source>
        <dbReference type="PROSITE-ProRule" id="PRU00339"/>
    </source>
</evidence>
<sequence>MRVQVLGPVRAWHDNGDPVDLGPVGQRAVLGLLALNGGQGLSRADLIDAAWGQRPPASAVNILQTRVKHLRRLLEPGRPPRAGSSVLPRVGDGYALRLSTDLTRFRKLAAASDPLLLKEALDLWHGAPLADIPTLANHPAVLAVAKERQTTIARYGEMMISQGAAAEALPVLEEAAAEHPLDEAVQARLIRAYQAAGRRAQAFEAFHSIRRRLADELGVAPGPELTEAHQGVLLDQPEYTRATVVRPVGNQLPADVPGFTGRGPELSQMDSELAAPGMPICVVSGTAGVGKTALAIHCAHRVRKRFPDGQLYIDLQGYAPGRPVTPLDALGRFLNALGVPGAEVSLDLADRASRLRTELAGRRVLLVLDNANSVEQIRPLLPGTESCAVIVTSRDSLAGLVALHGAHRLDLDLLPAAEAQQLLRSLIGEDSESIAVLAEQCARLPLALRVAAELAISRSSPLRELVEELADQQRRLEILDAGGDDRAAVRVVFSRSYEHLPADSARAFRLIGIHPGTRVDPYVLAALAGSALDDARRTLDQLARAHLTQSDGSTHDLLKAYAMQLAEQHDSGTDRDAALVRVFDYYLTTTKAAMHVLHAMNQDDPGPYGRPMPDAETAREWLDAELPTLIALTAYGWPSYTAKLATTLHRYLEGGRYAEALVIHGHALEAAADPADRAHALTNLGTVLWRAGRYSSSADHLNQALVLYRERDDLNGEARALANLGIVDERLSRYDQAEDHQRRALAIYQRIGDRLGEVQTHVSLGIIDERRGKFSSAAEHLGDALELCRKIGYTSGEAYALLNLGYVDKRLDHHTAAGEHFEKAMDLFQQMGERRGEAYALTNLGELDVRRGEPQPAISRHLAAIALFHEVGEQRGLAVALNGLGEALSATGRATDARARHNAALALAVETGDEDDEARAHNGLARTFQLAGDVDQARQHWEKALELYTKMDDPQAESVRAELAKL</sequence>
<dbReference type="PROSITE" id="PS51755">
    <property type="entry name" value="OMPR_PHOB"/>
    <property type="match status" value="1"/>
</dbReference>
<dbReference type="Pfam" id="PF13374">
    <property type="entry name" value="TPR_10"/>
    <property type="match status" value="1"/>
</dbReference>
<accession>A0ABX2F0L0</accession>
<dbReference type="InterPro" id="IPR005158">
    <property type="entry name" value="BTAD"/>
</dbReference>
<dbReference type="InterPro" id="IPR001867">
    <property type="entry name" value="OmpR/PhoB-type_DNA-bd"/>
</dbReference>
<dbReference type="Proteomes" id="UP000763557">
    <property type="component" value="Unassembled WGS sequence"/>
</dbReference>
<dbReference type="CDD" id="cd15831">
    <property type="entry name" value="BTAD"/>
    <property type="match status" value="1"/>
</dbReference>
<protein>
    <submittedName>
        <fullName evidence="6">Transcriptional regulator</fullName>
    </submittedName>
</protein>
<dbReference type="SMART" id="SM00382">
    <property type="entry name" value="AAA"/>
    <property type="match status" value="1"/>
</dbReference>